<feature type="non-terminal residue" evidence="1">
    <location>
        <position position="102"/>
    </location>
</feature>
<name>A0A0F9K944_9ZZZZ</name>
<dbReference type="Pfam" id="PF23977">
    <property type="entry name" value="Pam3_Gp34"/>
    <property type="match status" value="1"/>
</dbReference>
<sequence>MSPKKKDEALEKAGLTALARPDFIEVGTAGTEDITADDLKLPRLAIAQGLSPQMLPDDSAHIEGLKLFELFNDLTDEIYGKGPLTFIVGRRQVKRIEFDPED</sequence>
<dbReference type="InterPro" id="IPR056957">
    <property type="entry name" value="Pam3_Gp34-like"/>
</dbReference>
<accession>A0A0F9K944</accession>
<organism evidence="1">
    <name type="scientific">marine sediment metagenome</name>
    <dbReference type="NCBI Taxonomy" id="412755"/>
    <lineage>
        <taxon>unclassified sequences</taxon>
        <taxon>metagenomes</taxon>
        <taxon>ecological metagenomes</taxon>
    </lineage>
</organism>
<protein>
    <submittedName>
        <fullName evidence="1">Uncharacterized protein</fullName>
    </submittedName>
</protein>
<gene>
    <name evidence="1" type="ORF">LCGC14_1359440</name>
</gene>
<proteinExistence type="predicted"/>
<dbReference type="EMBL" id="LAZR01008484">
    <property type="protein sequence ID" value="KKM78483.1"/>
    <property type="molecule type" value="Genomic_DNA"/>
</dbReference>
<reference evidence="1" key="1">
    <citation type="journal article" date="2015" name="Nature">
        <title>Complex archaea that bridge the gap between prokaryotes and eukaryotes.</title>
        <authorList>
            <person name="Spang A."/>
            <person name="Saw J.H."/>
            <person name="Jorgensen S.L."/>
            <person name="Zaremba-Niedzwiedzka K."/>
            <person name="Martijn J."/>
            <person name="Lind A.E."/>
            <person name="van Eijk R."/>
            <person name="Schleper C."/>
            <person name="Guy L."/>
            <person name="Ettema T.J."/>
        </authorList>
    </citation>
    <scope>NUCLEOTIDE SEQUENCE</scope>
</reference>
<dbReference type="AlphaFoldDB" id="A0A0F9K944"/>
<evidence type="ECO:0000313" key="1">
    <source>
        <dbReference type="EMBL" id="KKM78483.1"/>
    </source>
</evidence>
<comment type="caution">
    <text evidence="1">The sequence shown here is derived from an EMBL/GenBank/DDBJ whole genome shotgun (WGS) entry which is preliminary data.</text>
</comment>